<feature type="transmembrane region" description="Helical" evidence="2">
    <location>
        <begin position="195"/>
        <end position="216"/>
    </location>
</feature>
<evidence type="ECO:0000313" key="4">
    <source>
        <dbReference type="Proteomes" id="UP000807469"/>
    </source>
</evidence>
<evidence type="ECO:0000256" key="2">
    <source>
        <dbReference type="SAM" id="Phobius"/>
    </source>
</evidence>
<feature type="region of interest" description="Disordered" evidence="1">
    <location>
        <begin position="1"/>
        <end position="36"/>
    </location>
</feature>
<gene>
    <name evidence="3" type="ORF">BDN70DRAFT_871044</name>
</gene>
<feature type="transmembrane region" description="Helical" evidence="2">
    <location>
        <begin position="166"/>
        <end position="188"/>
    </location>
</feature>
<organism evidence="3 4">
    <name type="scientific">Pholiota conissans</name>
    <dbReference type="NCBI Taxonomy" id="109636"/>
    <lineage>
        <taxon>Eukaryota</taxon>
        <taxon>Fungi</taxon>
        <taxon>Dikarya</taxon>
        <taxon>Basidiomycota</taxon>
        <taxon>Agaricomycotina</taxon>
        <taxon>Agaricomycetes</taxon>
        <taxon>Agaricomycetidae</taxon>
        <taxon>Agaricales</taxon>
        <taxon>Agaricineae</taxon>
        <taxon>Strophariaceae</taxon>
        <taxon>Pholiota</taxon>
    </lineage>
</organism>
<keyword evidence="2" id="KW-0472">Membrane</keyword>
<dbReference type="EMBL" id="MU155134">
    <property type="protein sequence ID" value="KAF9485721.1"/>
    <property type="molecule type" value="Genomic_DNA"/>
</dbReference>
<feature type="transmembrane region" description="Helical" evidence="2">
    <location>
        <begin position="98"/>
        <end position="121"/>
    </location>
</feature>
<dbReference type="AlphaFoldDB" id="A0A9P6CYW5"/>
<sequence>MSNPCNPNIQDHNSQQGPYYPASTAPQSQATHEEPSLRRGVKINYELPKTVQSIRDGWQWTSSSGAVVSGLLAASAAQLLGFFKGANGFSDQEPRFQNLVLVFCYAALFLNISATIGSFLLTDNLGELDYRAARKKSNEDLYGSTSMGAEEILRDFGASSQWEYMLFHWLAMFYLGILSLIVAVLAFVWLEETRAIAITMTLVVAFTIIPVSYFILLRPIVEPFIKPK</sequence>
<reference evidence="3" key="1">
    <citation type="submission" date="2020-11" db="EMBL/GenBank/DDBJ databases">
        <authorList>
            <consortium name="DOE Joint Genome Institute"/>
            <person name="Ahrendt S."/>
            <person name="Riley R."/>
            <person name="Andreopoulos W."/>
            <person name="Labutti K."/>
            <person name="Pangilinan J."/>
            <person name="Ruiz-Duenas F.J."/>
            <person name="Barrasa J.M."/>
            <person name="Sanchez-Garcia M."/>
            <person name="Camarero S."/>
            <person name="Miyauchi S."/>
            <person name="Serrano A."/>
            <person name="Linde D."/>
            <person name="Babiker R."/>
            <person name="Drula E."/>
            <person name="Ayuso-Fernandez I."/>
            <person name="Pacheco R."/>
            <person name="Padilla G."/>
            <person name="Ferreira P."/>
            <person name="Barriuso J."/>
            <person name="Kellner H."/>
            <person name="Castanera R."/>
            <person name="Alfaro M."/>
            <person name="Ramirez L."/>
            <person name="Pisabarro A.G."/>
            <person name="Kuo A."/>
            <person name="Tritt A."/>
            <person name="Lipzen A."/>
            <person name="He G."/>
            <person name="Yan M."/>
            <person name="Ng V."/>
            <person name="Cullen D."/>
            <person name="Martin F."/>
            <person name="Rosso M.-N."/>
            <person name="Henrissat B."/>
            <person name="Hibbett D."/>
            <person name="Martinez A.T."/>
            <person name="Grigoriev I.V."/>
        </authorList>
    </citation>
    <scope>NUCLEOTIDE SEQUENCE</scope>
    <source>
        <strain evidence="3">CIRM-BRFM 674</strain>
    </source>
</reference>
<keyword evidence="4" id="KW-1185">Reference proteome</keyword>
<name>A0A9P6CYW5_9AGAR</name>
<keyword evidence="2" id="KW-1133">Transmembrane helix</keyword>
<dbReference type="OrthoDB" id="3225366at2759"/>
<comment type="caution">
    <text evidence="3">The sequence shown here is derived from an EMBL/GenBank/DDBJ whole genome shotgun (WGS) entry which is preliminary data.</text>
</comment>
<accession>A0A9P6CYW5</accession>
<protein>
    <submittedName>
        <fullName evidence="3">Uncharacterized protein</fullName>
    </submittedName>
</protein>
<feature type="compositionally biased region" description="Polar residues" evidence="1">
    <location>
        <begin position="1"/>
        <end position="17"/>
    </location>
</feature>
<proteinExistence type="predicted"/>
<keyword evidence="2" id="KW-0812">Transmembrane</keyword>
<evidence type="ECO:0000256" key="1">
    <source>
        <dbReference type="SAM" id="MobiDB-lite"/>
    </source>
</evidence>
<evidence type="ECO:0000313" key="3">
    <source>
        <dbReference type="EMBL" id="KAF9485721.1"/>
    </source>
</evidence>
<dbReference type="Proteomes" id="UP000807469">
    <property type="component" value="Unassembled WGS sequence"/>
</dbReference>